<dbReference type="InterPro" id="IPR011761">
    <property type="entry name" value="ATP-grasp"/>
</dbReference>
<evidence type="ECO:0000313" key="4">
    <source>
        <dbReference type="Proteomes" id="UP000228626"/>
    </source>
</evidence>
<dbReference type="EMBL" id="PFAR01000045">
    <property type="protein sequence ID" value="PIR92885.1"/>
    <property type="molecule type" value="Genomic_DNA"/>
</dbReference>
<protein>
    <recommendedName>
        <fullName evidence="2">ATP-grasp domain-containing protein</fullName>
    </recommendedName>
</protein>
<dbReference type="InterPro" id="IPR003806">
    <property type="entry name" value="ATP-grasp_PylC-type"/>
</dbReference>
<dbReference type="Pfam" id="PF02655">
    <property type="entry name" value="ATP-grasp_3"/>
    <property type="match status" value="1"/>
</dbReference>
<reference evidence="4" key="1">
    <citation type="submission" date="2017-09" db="EMBL/GenBank/DDBJ databases">
        <title>Depth-based differentiation of microbial function through sediment-hosted aquifers and enrichment of novel symbionts in the deep terrestrial subsurface.</title>
        <authorList>
            <person name="Probst A.J."/>
            <person name="Ladd B."/>
            <person name="Jarett J.K."/>
            <person name="Geller-Mcgrath D.E."/>
            <person name="Sieber C.M.K."/>
            <person name="Emerson J.B."/>
            <person name="Anantharaman K."/>
            <person name="Thomas B.C."/>
            <person name="Malmstrom R."/>
            <person name="Stieglmeier M."/>
            <person name="Klingl A."/>
            <person name="Woyke T."/>
            <person name="Ryan C.M."/>
            <person name="Banfield J.F."/>
        </authorList>
    </citation>
    <scope>NUCLEOTIDE SEQUENCE [LARGE SCALE GENOMIC DNA]</scope>
</reference>
<gene>
    <name evidence="3" type="ORF">COT99_03765</name>
</gene>
<evidence type="ECO:0000259" key="2">
    <source>
        <dbReference type="PROSITE" id="PS50975"/>
    </source>
</evidence>
<accession>A0A2H0V1F7</accession>
<feature type="domain" description="ATP-grasp" evidence="2">
    <location>
        <begin position="124"/>
        <end position="311"/>
    </location>
</feature>
<evidence type="ECO:0000313" key="3">
    <source>
        <dbReference type="EMBL" id="PIR92885.1"/>
    </source>
</evidence>
<dbReference type="AlphaFoldDB" id="A0A2H0V1F7"/>
<comment type="caution">
    <text evidence="3">The sequence shown here is derived from an EMBL/GenBank/DDBJ whole genome shotgun (WGS) entry which is preliminary data.</text>
</comment>
<dbReference type="Gene3D" id="3.30.470.20">
    <property type="entry name" value="ATP-grasp fold, B domain"/>
    <property type="match status" value="1"/>
</dbReference>
<dbReference type="PROSITE" id="PS00867">
    <property type="entry name" value="CPSASE_2"/>
    <property type="match status" value="1"/>
</dbReference>
<dbReference type="GO" id="GO:0046872">
    <property type="term" value="F:metal ion binding"/>
    <property type="evidence" value="ECO:0007669"/>
    <property type="project" value="InterPro"/>
</dbReference>
<dbReference type="PROSITE" id="PS50975">
    <property type="entry name" value="ATP_GRASP"/>
    <property type="match status" value="1"/>
</dbReference>
<dbReference type="SUPFAM" id="SSF56059">
    <property type="entry name" value="Glutathione synthetase ATP-binding domain-like"/>
    <property type="match status" value="1"/>
</dbReference>
<evidence type="ECO:0000256" key="1">
    <source>
        <dbReference type="PROSITE-ProRule" id="PRU00409"/>
    </source>
</evidence>
<organism evidence="3 4">
    <name type="scientific">Candidatus Falkowbacteria bacterium CG10_big_fil_rev_8_21_14_0_10_43_10</name>
    <dbReference type="NCBI Taxonomy" id="1974567"/>
    <lineage>
        <taxon>Bacteria</taxon>
        <taxon>Candidatus Falkowiibacteriota</taxon>
    </lineage>
</organism>
<sequence>MNKKQKMALWLNMIEPIFLDKQNLAGCYIFVVKKSVLADFAAKNYPAEKLIFLNGLETAAGPSFHDIVFKTDLVSQLKQEGIKCLVIPHRSSEEIERWAKSNKIRLVVTPWKKQQQLEDKKYFDRLLKKFKIESPRTVSAKDRLDNCKTYVVQEKNSFGMFGTKFYQPDKSPKLDIDYKNTLVREFLPGPSAGISIFIDADGNYFLSGLRRQCFTYKNGFPETFLGIQWLPDNFFPESTNKKIGLEIKKLIDSLLYSKFSGVANIDFLIHEGNPYVLECNPRLSSATPQIFSLAELTSGKNAWQFFLNTFQKIPNRGIKDNKLPRHNFSGSLLDIDVPAKTPIRKILPVGVYEAGGRKIKFVSEDMRFFTSGKNRFFLFHELSDTRVIDRDFTLATLISNLPLFNMKSGSLNHLGKKLYDYFKKEFLRN</sequence>
<dbReference type="Proteomes" id="UP000228626">
    <property type="component" value="Unassembled WGS sequence"/>
</dbReference>
<name>A0A2H0V1F7_9BACT</name>
<dbReference type="GO" id="GO:0005524">
    <property type="term" value="F:ATP binding"/>
    <property type="evidence" value="ECO:0007669"/>
    <property type="project" value="UniProtKB-UniRule"/>
</dbReference>
<proteinExistence type="predicted"/>
<keyword evidence="1" id="KW-0547">Nucleotide-binding</keyword>
<keyword evidence="1" id="KW-0067">ATP-binding</keyword>
<dbReference type="InterPro" id="IPR005479">
    <property type="entry name" value="CPAse_ATP-bd"/>
</dbReference>